<protein>
    <recommendedName>
        <fullName evidence="2">inorganic diphosphatase</fullName>
        <ecNumber evidence="2">3.6.1.1</ecNumber>
    </recommendedName>
    <alternativeName>
        <fullName evidence="6">Pyrophosphate phospho-hydrolase</fullName>
    </alternativeName>
</protein>
<dbReference type="GO" id="GO:0046872">
    <property type="term" value="F:metal ion binding"/>
    <property type="evidence" value="ECO:0007669"/>
    <property type="project" value="UniProtKB-KW"/>
</dbReference>
<dbReference type="Proteomes" id="UP000230477">
    <property type="component" value="Unassembled WGS sequence"/>
</dbReference>
<keyword evidence="4" id="KW-0378">Hydrolase</keyword>
<dbReference type="EMBL" id="PFFF01000034">
    <property type="protein sequence ID" value="PIV89691.1"/>
    <property type="molecule type" value="Genomic_DNA"/>
</dbReference>
<dbReference type="PANTHER" id="PTHR12112:SF22">
    <property type="entry name" value="MANGANESE-DEPENDENT INORGANIC PYROPHOSPHATASE-RELATED"/>
    <property type="match status" value="1"/>
</dbReference>
<dbReference type="EMBL" id="PCUF01000038">
    <property type="protein sequence ID" value="PIN66433.1"/>
    <property type="molecule type" value="Genomic_DNA"/>
</dbReference>
<dbReference type="EMBL" id="PFIH01000040">
    <property type="protein sequence ID" value="PIX28050.1"/>
    <property type="molecule type" value="Genomic_DNA"/>
</dbReference>
<feature type="domain" description="DHHA2" evidence="8">
    <location>
        <begin position="184"/>
        <end position="308"/>
    </location>
</feature>
<organism evidence="9 19">
    <name type="scientific">Huberarchaeum crystalense</name>
    <dbReference type="NCBI Taxonomy" id="2014257"/>
    <lineage>
        <taxon>Archaea</taxon>
        <taxon>Candidatus Huberarchaeota</taxon>
        <taxon>Candidatus Huberarchaeia</taxon>
        <taxon>Candidatus Huberarchaeales</taxon>
        <taxon>Candidatus Huberarchaeaceae</taxon>
        <taxon>Candidatus Huberarchaeum</taxon>
    </lineage>
</organism>
<evidence type="ECO:0000313" key="14">
    <source>
        <dbReference type="EMBL" id="PIY99824.1"/>
    </source>
</evidence>
<accession>A0A2H9M8A9</accession>
<accession>A0A2H9N2N7</accession>
<dbReference type="GO" id="GO:0005737">
    <property type="term" value="C:cytoplasm"/>
    <property type="evidence" value="ECO:0007669"/>
    <property type="project" value="InterPro"/>
</dbReference>
<evidence type="ECO:0000256" key="6">
    <source>
        <dbReference type="ARBA" id="ARBA00032535"/>
    </source>
</evidence>
<dbReference type="Proteomes" id="UP000228888">
    <property type="component" value="Unassembled WGS sequence"/>
</dbReference>
<comment type="caution">
    <text evidence="9">The sequence shown here is derived from an EMBL/GenBank/DDBJ whole genome shotgun (WGS) entry which is preliminary data.</text>
</comment>
<accession>A0A2H9PA44</accession>
<dbReference type="InterPro" id="IPR038222">
    <property type="entry name" value="DHHA2_dom_sf"/>
</dbReference>
<dbReference type="Proteomes" id="UP000231449">
    <property type="component" value="Unassembled WGS sequence"/>
</dbReference>
<evidence type="ECO:0000313" key="16">
    <source>
        <dbReference type="EMBL" id="PJC01777.1"/>
    </source>
</evidence>
<evidence type="ECO:0000256" key="5">
    <source>
        <dbReference type="ARBA" id="ARBA00023211"/>
    </source>
</evidence>
<comment type="catalytic activity">
    <reaction evidence="7">
        <text>diphosphate + H2O = 2 phosphate + H(+)</text>
        <dbReference type="Rhea" id="RHEA:24576"/>
        <dbReference type="ChEBI" id="CHEBI:15377"/>
        <dbReference type="ChEBI" id="CHEBI:15378"/>
        <dbReference type="ChEBI" id="CHEBI:33019"/>
        <dbReference type="ChEBI" id="CHEBI:43474"/>
        <dbReference type="EC" id="3.6.1.1"/>
    </reaction>
</comment>
<dbReference type="SMART" id="SM01131">
    <property type="entry name" value="DHHA2"/>
    <property type="match status" value="1"/>
</dbReference>
<dbReference type="GO" id="GO:0004427">
    <property type="term" value="F:inorganic diphosphate phosphatase activity"/>
    <property type="evidence" value="ECO:0007669"/>
    <property type="project" value="UniProtKB-EC"/>
</dbReference>
<evidence type="ECO:0000256" key="1">
    <source>
        <dbReference type="ARBA" id="ARBA00001936"/>
    </source>
</evidence>
<dbReference type="EC" id="3.6.1.1" evidence="2"/>
<accession>A0A2H9MMC7</accession>
<accession>A0A2H9REG7</accession>
<gene>
    <name evidence="16" type="ORF">CO072_00055</name>
    <name evidence="15" type="ORF">CO124_00345</name>
    <name evidence="11" type="ORF">COS22_00930</name>
    <name evidence="10" type="ORF">COS45_02140</name>
    <name evidence="12" type="ORF">COW47_01515</name>
    <name evidence="9" type="ORF">COW69_02415</name>
    <name evidence="14" type="ORF">COY63_01490</name>
    <name evidence="13" type="ORF">COZ66_01610</name>
</gene>
<evidence type="ECO:0000313" key="17">
    <source>
        <dbReference type="Proteomes" id="UP000228874"/>
    </source>
</evidence>
<dbReference type="EMBL" id="PFMG01000034">
    <property type="protein sequence ID" value="PIY99824.1"/>
    <property type="molecule type" value="Genomic_DNA"/>
</dbReference>
<keyword evidence="5" id="KW-0464">Manganese</keyword>
<dbReference type="InterPro" id="IPR001667">
    <property type="entry name" value="DDH_dom"/>
</dbReference>
<evidence type="ECO:0000313" key="19">
    <source>
        <dbReference type="Proteomes" id="UP000229789"/>
    </source>
</evidence>
<dbReference type="EMBL" id="PFSX01000004">
    <property type="protein sequence ID" value="PJC01777.1"/>
    <property type="molecule type" value="Genomic_DNA"/>
</dbReference>
<dbReference type="EMBL" id="PETW01000018">
    <property type="protein sequence ID" value="PIV46519.1"/>
    <property type="molecule type" value="Genomic_DNA"/>
</dbReference>
<evidence type="ECO:0000313" key="15">
    <source>
        <dbReference type="EMBL" id="PJB04410.1"/>
    </source>
</evidence>
<dbReference type="Proteomes" id="UP000231232">
    <property type="component" value="Unassembled WGS sequence"/>
</dbReference>
<dbReference type="Gene3D" id="3.90.1640.10">
    <property type="entry name" value="inorganic pyrophosphatase (n-terminal core)"/>
    <property type="match status" value="1"/>
</dbReference>
<dbReference type="Proteomes" id="UP000228989">
    <property type="component" value="Unassembled WGS sequence"/>
</dbReference>
<evidence type="ECO:0000313" key="11">
    <source>
        <dbReference type="EMBL" id="PIV46519.1"/>
    </source>
</evidence>
<dbReference type="Proteomes" id="UP000229789">
    <property type="component" value="Unassembled WGS sequence"/>
</dbReference>
<keyword evidence="3" id="KW-0479">Metal-binding</keyword>
<dbReference type="AlphaFoldDB" id="A0A2G9LIQ2"/>
<dbReference type="InterPro" id="IPR038763">
    <property type="entry name" value="DHH_sf"/>
</dbReference>
<evidence type="ECO:0000313" key="12">
    <source>
        <dbReference type="EMBL" id="PIV89691.1"/>
    </source>
</evidence>
<name>A0A2G9LIQ2_HUBC1</name>
<dbReference type="Proteomes" id="UP000230713">
    <property type="component" value="Unassembled WGS sequence"/>
</dbReference>
<proteinExistence type="predicted"/>
<accession>A0A2H9M211</accession>
<dbReference type="SUPFAM" id="SSF64182">
    <property type="entry name" value="DHH phosphoesterases"/>
    <property type="match status" value="1"/>
</dbReference>
<dbReference type="Proteomes" id="UP000228874">
    <property type="component" value="Unassembled WGS sequence"/>
</dbReference>
<dbReference type="FunFam" id="3.90.1640.10:FF:000001">
    <property type="entry name" value="Probable manganese-dependent inorganic pyrophosphatase"/>
    <property type="match status" value="1"/>
</dbReference>
<evidence type="ECO:0000256" key="2">
    <source>
        <dbReference type="ARBA" id="ARBA00012146"/>
    </source>
</evidence>
<dbReference type="Pfam" id="PF02833">
    <property type="entry name" value="DHHA2"/>
    <property type="match status" value="1"/>
</dbReference>
<dbReference type="EMBL" id="PFUW01000007">
    <property type="protein sequence ID" value="PJB04410.1"/>
    <property type="molecule type" value="Genomic_DNA"/>
</dbReference>
<evidence type="ECO:0000256" key="3">
    <source>
        <dbReference type="ARBA" id="ARBA00022723"/>
    </source>
</evidence>
<evidence type="ECO:0000256" key="4">
    <source>
        <dbReference type="ARBA" id="ARBA00022801"/>
    </source>
</evidence>
<accession>A0A2G9LIQ2</accession>
<dbReference type="EMBL" id="PEUT01000053">
    <property type="protein sequence ID" value="PIV13583.1"/>
    <property type="molecule type" value="Genomic_DNA"/>
</dbReference>
<reference evidence="9 19" key="1">
    <citation type="submission" date="2017-09" db="EMBL/GenBank/DDBJ databases">
        <title>Depth-based differentiation of microbial function through sediment-hosted aquifers and enrichment of novel symbionts in the deep terrestrial subsurface.</title>
        <authorList>
            <person name="Probst A.J."/>
            <person name="Ladd B."/>
            <person name="Jarett J.K."/>
            <person name="Geller-Mcgrath D.E."/>
            <person name="Sieber C.M."/>
            <person name="Emerson J.B."/>
            <person name="Anantharaman K."/>
            <person name="Thomas B.C."/>
            <person name="Malmstrom R."/>
            <person name="Stieglmeier M."/>
            <person name="Klingl A."/>
            <person name="Woyke T."/>
            <person name="Ryan C.M."/>
            <person name="Banfield J.F."/>
        </authorList>
    </citation>
    <scope>NUCLEOTIDE SEQUENCE [LARGE SCALE GENOMIC DNA]</scope>
    <source>
        <strain evidence="11">CG02_land_8_20_14_3_00_31_209</strain>
        <strain evidence="10">CG03_land_8_20_14_0_80_31_114</strain>
        <strain evidence="12">CG17_big_fil_post_rev_8_21_14_2_50_31_73</strain>
        <strain evidence="9">CG18_big_fil_WC_8_21_14_2_50_31_19</strain>
        <strain evidence="14">CG_4_10_14_0_8_um_filter_31_133</strain>
        <strain evidence="13">CG_4_8_14_3_um_filter</strain>
        <strain evidence="16">CG_4_9_14_0_8_um_filter_31_21</strain>
        <strain evidence="15">CG_4_9_14_3_um_filter_31_125</strain>
    </source>
</reference>
<evidence type="ECO:0000256" key="7">
    <source>
        <dbReference type="ARBA" id="ARBA00047820"/>
    </source>
</evidence>
<evidence type="ECO:0000313" key="13">
    <source>
        <dbReference type="EMBL" id="PIX28050.1"/>
    </source>
</evidence>
<dbReference type="PANTHER" id="PTHR12112">
    <property type="entry name" value="BNIP - RELATED"/>
    <property type="match status" value="1"/>
</dbReference>
<evidence type="ECO:0000313" key="18">
    <source>
        <dbReference type="Proteomes" id="UP000228888"/>
    </source>
</evidence>
<sequence>MFYVVGHKNPDTDSVCSAIALSDYLSKCSTKTNSDEKYEPAIQGEINEETKCALNKFGVETPLILTDATNKKVILVDHNNKMQTLDNIEKAEKIVRVLDHHPINFSYQEQIEFLTMPVGSTATIIAQMYFKENINIDKKIAGLLLSAILSDTVVFKSPTTTDIDKIMAKKLEKIADISNFEVFGLELKKAKASLKNKTPCQIIDADFKEFNMNGCKVGIGQLEVVDFEDFYAIKEQVSSQMKKMKQDKNYTLVLLVFTDILREGSEFLTAGDVDAVKKAFNISTIDGIFLKGMMSRKKQVAPLLENYYNKNQNNKN</sequence>
<accession>A0A2H9QSS0</accession>
<dbReference type="InterPro" id="IPR004097">
    <property type="entry name" value="DHHA2"/>
</dbReference>
<evidence type="ECO:0000313" key="9">
    <source>
        <dbReference type="EMBL" id="PIN66433.1"/>
    </source>
</evidence>
<dbReference type="Gene3D" id="3.10.310.20">
    <property type="entry name" value="DHHA2 domain"/>
    <property type="match status" value="1"/>
</dbReference>
<comment type="cofactor">
    <cofactor evidence="1">
        <name>Mn(2+)</name>
        <dbReference type="ChEBI" id="CHEBI:29035"/>
    </cofactor>
</comment>
<evidence type="ECO:0000259" key="8">
    <source>
        <dbReference type="SMART" id="SM01131"/>
    </source>
</evidence>
<dbReference type="NCBIfam" id="NF003877">
    <property type="entry name" value="PRK05427.1"/>
    <property type="match status" value="1"/>
</dbReference>
<evidence type="ECO:0000313" key="10">
    <source>
        <dbReference type="EMBL" id="PIV13583.1"/>
    </source>
</evidence>
<dbReference type="Pfam" id="PF01368">
    <property type="entry name" value="DHH"/>
    <property type="match status" value="1"/>
</dbReference>
<reference evidence="17 18" key="2">
    <citation type="submission" date="2017-09" db="EMBL/GenBank/DDBJ databases">
        <title>Depth-based differentiation of microbial function through sediment-hosted aquifers and enrichment of novel symbionts in the deep terrestrial subsurface.</title>
        <authorList>
            <person name="Probst A.J."/>
            <person name="Ladd B."/>
            <person name="Jarett J.K."/>
            <person name="Geller-Mcgrath D.E."/>
            <person name="Sieber C.M.K."/>
            <person name="Emerson J.B."/>
            <person name="Anantharaman K."/>
            <person name="Thomas B.C."/>
            <person name="Malmstrom R."/>
            <person name="Stieglmeier M."/>
            <person name="Klingl A."/>
            <person name="Woyke T."/>
            <person name="Ryan C.M."/>
            <person name="Banfield J.F."/>
        </authorList>
    </citation>
    <scope>NUCLEOTIDE SEQUENCE [LARGE SCALE GENOMIC DNA]</scope>
</reference>